<evidence type="ECO:0000256" key="1">
    <source>
        <dbReference type="SAM" id="Coils"/>
    </source>
</evidence>
<reference evidence="3 4" key="1">
    <citation type="submission" date="2023-06" db="EMBL/GenBank/DDBJ databases">
        <title>Alteromonas sp. ASW11-36 isolated from intertidal sand.</title>
        <authorList>
            <person name="Li Y."/>
        </authorList>
    </citation>
    <scope>NUCLEOTIDE SEQUENCE [LARGE SCALE GENOMIC DNA]</scope>
    <source>
        <strain evidence="3 4">ASW11-36</strain>
    </source>
</reference>
<evidence type="ECO:0000313" key="3">
    <source>
        <dbReference type="EMBL" id="MDM7859955.1"/>
    </source>
</evidence>
<dbReference type="RefSeq" id="WP_289364151.1">
    <property type="nucleotide sequence ID" value="NZ_JAUCBP010000006.1"/>
</dbReference>
<dbReference type="EMBL" id="JAUCBP010000006">
    <property type="protein sequence ID" value="MDM7859955.1"/>
    <property type="molecule type" value="Genomic_DNA"/>
</dbReference>
<feature type="chain" id="PRO_5045329549" description="Two-component system QseEF-associated lipoprotein QseG" evidence="2">
    <location>
        <begin position="27"/>
        <end position="196"/>
    </location>
</feature>
<dbReference type="Proteomes" id="UP001234343">
    <property type="component" value="Unassembled WGS sequence"/>
</dbReference>
<evidence type="ECO:0000256" key="2">
    <source>
        <dbReference type="SAM" id="SignalP"/>
    </source>
</evidence>
<dbReference type="PROSITE" id="PS51257">
    <property type="entry name" value="PROKAR_LIPOPROTEIN"/>
    <property type="match status" value="1"/>
</dbReference>
<keyword evidence="1" id="KW-0175">Coiled coil</keyword>
<comment type="caution">
    <text evidence="3">The sequence shown here is derived from an EMBL/GenBank/DDBJ whole genome shotgun (WGS) entry which is preliminary data.</text>
</comment>
<sequence length="196" mass="22720">MIKICKHRLMLLLCCMTLGGCQSLWQPTTLPESAQDVSRDCVFVTKPTSIPESDPSLKECSMHMWLSYWQTKAQQSWRERKVELAKLTNSRTDQLRGFLLAQPTDTPYQNRLRAQLQFESLQSLLSADFAQLLRELAYEPSQQLLEYESAISILSEVNTRQTKRIEEQAQLLQEQEEKLNQLLSIEAKILENTLEQ</sequence>
<gene>
    <name evidence="3" type="ORF">QTP81_05025</name>
</gene>
<name>A0ABT7SUV8_9ALTE</name>
<accession>A0ABT7SUV8</accession>
<proteinExistence type="predicted"/>
<keyword evidence="2" id="KW-0732">Signal</keyword>
<evidence type="ECO:0008006" key="5">
    <source>
        <dbReference type="Google" id="ProtNLM"/>
    </source>
</evidence>
<keyword evidence="4" id="KW-1185">Reference proteome</keyword>
<protein>
    <recommendedName>
        <fullName evidence="5">Two-component system QseEF-associated lipoprotein QseG</fullName>
    </recommendedName>
</protein>
<organism evidence="3 4">
    <name type="scientific">Alteromonas arenosi</name>
    <dbReference type="NCBI Taxonomy" id="3055817"/>
    <lineage>
        <taxon>Bacteria</taxon>
        <taxon>Pseudomonadati</taxon>
        <taxon>Pseudomonadota</taxon>
        <taxon>Gammaproteobacteria</taxon>
        <taxon>Alteromonadales</taxon>
        <taxon>Alteromonadaceae</taxon>
        <taxon>Alteromonas/Salinimonas group</taxon>
        <taxon>Alteromonas</taxon>
    </lineage>
</organism>
<feature type="signal peptide" evidence="2">
    <location>
        <begin position="1"/>
        <end position="26"/>
    </location>
</feature>
<evidence type="ECO:0000313" key="4">
    <source>
        <dbReference type="Proteomes" id="UP001234343"/>
    </source>
</evidence>
<feature type="coiled-coil region" evidence="1">
    <location>
        <begin position="158"/>
        <end position="192"/>
    </location>
</feature>